<evidence type="ECO:0000256" key="9">
    <source>
        <dbReference type="ARBA" id="ARBA00023136"/>
    </source>
</evidence>
<dbReference type="Pfam" id="PF00497">
    <property type="entry name" value="SBP_bac_3"/>
    <property type="match status" value="1"/>
</dbReference>
<comment type="caution">
    <text evidence="13">The sequence shown here is derived from an EMBL/GenBank/DDBJ whole genome shotgun (WGS) entry which is preliminary data.</text>
</comment>
<dbReference type="SUPFAM" id="SSF53850">
    <property type="entry name" value="Periplasmic binding protein-like II"/>
    <property type="match status" value="1"/>
</dbReference>
<feature type="signal peptide" evidence="11">
    <location>
        <begin position="1"/>
        <end position="38"/>
    </location>
</feature>
<dbReference type="PROSITE" id="PS50928">
    <property type="entry name" value="ABC_TM1"/>
    <property type="match status" value="1"/>
</dbReference>
<dbReference type="SMART" id="SM00062">
    <property type="entry name" value="PBPb"/>
    <property type="match status" value="1"/>
</dbReference>
<evidence type="ECO:0000256" key="8">
    <source>
        <dbReference type="ARBA" id="ARBA00022989"/>
    </source>
</evidence>
<evidence type="ECO:0000256" key="3">
    <source>
        <dbReference type="ARBA" id="ARBA00022448"/>
    </source>
</evidence>
<evidence type="ECO:0000256" key="10">
    <source>
        <dbReference type="RuleBase" id="RU363032"/>
    </source>
</evidence>
<evidence type="ECO:0000256" key="5">
    <source>
        <dbReference type="ARBA" id="ARBA00022692"/>
    </source>
</evidence>
<dbReference type="NCBIfam" id="TIGR01726">
    <property type="entry name" value="HEQRo_perm_3TM"/>
    <property type="match status" value="1"/>
</dbReference>
<dbReference type="RefSeq" id="WP_253660093.1">
    <property type="nucleotide sequence ID" value="NZ_BAAAJQ010000001.1"/>
</dbReference>
<comment type="similarity">
    <text evidence="2">Belongs to the bacterial solute-binding protein 3 family.</text>
</comment>
<comment type="subcellular location">
    <subcellularLocation>
        <location evidence="1 10">Cell membrane</location>
        <topology evidence="1 10">Multi-pass membrane protein</topology>
    </subcellularLocation>
</comment>
<feature type="domain" description="ABC transmembrane type-1" evidence="12">
    <location>
        <begin position="290"/>
        <end position="478"/>
    </location>
</feature>
<accession>A0ABT1HBG9</accession>
<keyword evidence="3 10" id="KW-0813">Transport</keyword>
<keyword evidence="9 10" id="KW-0472">Membrane</keyword>
<dbReference type="InterPro" id="IPR018313">
    <property type="entry name" value="SBP_3_CS"/>
</dbReference>
<evidence type="ECO:0000256" key="4">
    <source>
        <dbReference type="ARBA" id="ARBA00022475"/>
    </source>
</evidence>
<evidence type="ECO:0000256" key="2">
    <source>
        <dbReference type="ARBA" id="ARBA00010333"/>
    </source>
</evidence>
<dbReference type="Pfam" id="PF00528">
    <property type="entry name" value="BPD_transp_1"/>
    <property type="match status" value="1"/>
</dbReference>
<dbReference type="InterPro" id="IPR035906">
    <property type="entry name" value="MetI-like_sf"/>
</dbReference>
<evidence type="ECO:0000256" key="1">
    <source>
        <dbReference type="ARBA" id="ARBA00004651"/>
    </source>
</evidence>
<comment type="similarity">
    <text evidence="10">Belongs to the binding-protein-dependent transport system permease family.</text>
</comment>
<dbReference type="InterPro" id="IPR043429">
    <property type="entry name" value="ArtM/GltK/GlnP/TcyL/YhdX-like"/>
</dbReference>
<dbReference type="Gene3D" id="1.10.3720.10">
    <property type="entry name" value="MetI-like"/>
    <property type="match status" value="1"/>
</dbReference>
<keyword evidence="6 11" id="KW-0732">Signal</keyword>
<gene>
    <name evidence="13" type="ORF">LX13_000892</name>
</gene>
<dbReference type="InterPro" id="IPR000515">
    <property type="entry name" value="MetI-like"/>
</dbReference>
<evidence type="ECO:0000256" key="11">
    <source>
        <dbReference type="SAM" id="SignalP"/>
    </source>
</evidence>
<dbReference type="Proteomes" id="UP001206895">
    <property type="component" value="Unassembled WGS sequence"/>
</dbReference>
<feature type="transmembrane region" description="Helical" evidence="10">
    <location>
        <begin position="294"/>
        <end position="314"/>
    </location>
</feature>
<dbReference type="SUPFAM" id="SSF161098">
    <property type="entry name" value="MetI-like"/>
    <property type="match status" value="1"/>
</dbReference>
<dbReference type="CDD" id="cd06261">
    <property type="entry name" value="TM_PBP2"/>
    <property type="match status" value="1"/>
</dbReference>
<keyword evidence="4" id="KW-1003">Cell membrane</keyword>
<name>A0ABT1HBG9_9NOCA</name>
<evidence type="ECO:0000256" key="6">
    <source>
        <dbReference type="ARBA" id="ARBA00022729"/>
    </source>
</evidence>
<dbReference type="EMBL" id="JAMTCJ010000001">
    <property type="protein sequence ID" value="MCP2175085.1"/>
    <property type="molecule type" value="Genomic_DNA"/>
</dbReference>
<keyword evidence="14" id="KW-1185">Reference proteome</keyword>
<keyword evidence="5 10" id="KW-0812">Transmembrane</keyword>
<evidence type="ECO:0000313" key="13">
    <source>
        <dbReference type="EMBL" id="MCP2175085.1"/>
    </source>
</evidence>
<organism evidence="13 14">
    <name type="scientific">Williamsia maris</name>
    <dbReference type="NCBI Taxonomy" id="72806"/>
    <lineage>
        <taxon>Bacteria</taxon>
        <taxon>Bacillati</taxon>
        <taxon>Actinomycetota</taxon>
        <taxon>Actinomycetes</taxon>
        <taxon>Mycobacteriales</taxon>
        <taxon>Nocardiaceae</taxon>
        <taxon>Williamsia</taxon>
    </lineage>
</organism>
<proteinExistence type="inferred from homology"/>
<feature type="chain" id="PRO_5045960823" evidence="11">
    <location>
        <begin position="39"/>
        <end position="491"/>
    </location>
</feature>
<keyword evidence="8 10" id="KW-1133">Transmembrane helix</keyword>
<reference evidence="13 14" key="1">
    <citation type="submission" date="2022-06" db="EMBL/GenBank/DDBJ databases">
        <title>Genomic Encyclopedia of Archaeal and Bacterial Type Strains, Phase II (KMG-II): from individual species to whole genera.</title>
        <authorList>
            <person name="Goeker M."/>
        </authorList>
    </citation>
    <scope>NUCLEOTIDE SEQUENCE [LARGE SCALE GENOMIC DNA]</scope>
    <source>
        <strain evidence="13 14">DSM 44693</strain>
    </source>
</reference>
<keyword evidence="7" id="KW-0029">Amino-acid transport</keyword>
<feature type="transmembrane region" description="Helical" evidence="10">
    <location>
        <begin position="326"/>
        <end position="349"/>
    </location>
</feature>
<dbReference type="PROSITE" id="PS01039">
    <property type="entry name" value="SBP_BACTERIAL_3"/>
    <property type="match status" value="1"/>
</dbReference>
<evidence type="ECO:0000313" key="14">
    <source>
        <dbReference type="Proteomes" id="UP001206895"/>
    </source>
</evidence>
<dbReference type="InterPro" id="IPR010065">
    <property type="entry name" value="AA_ABC_transptr_permease_3TM"/>
</dbReference>
<dbReference type="PANTHER" id="PTHR30614:SF0">
    <property type="entry name" value="L-CYSTINE TRANSPORT SYSTEM PERMEASE PROTEIN TCYL"/>
    <property type="match status" value="1"/>
</dbReference>
<evidence type="ECO:0000256" key="7">
    <source>
        <dbReference type="ARBA" id="ARBA00022970"/>
    </source>
</evidence>
<sequence length="491" mass="52512">MTFRSHALRRSMTLPLLILTMLLAVMAGSTALASRADAAPAISTIEPGVLTVGTEGTYTPFSYHVNGTGPITGFDIDVITDVAKKLGLRVKFVETPFDSIFPALEARRFDIVANQISYSAERAQRYDLSDSYVESAGVVVTKSDDNSIKSVNDLRGKTSAQSLTSNYAEIAKSAGAVVEPVPGFDQAITLVRQGRVQATVNDELTVKDFLTRTGDKSVKIAAKTPDVSKQVFAARKGSGLMPAVNEQITALRSDGTLDSTYAKYFDATDRAPSAWSVVRQNLVPLLKSAITGTIPLTAISFVIGLAIALGVALARMSSRRAVSSIASLYISIIRGTPLLVQLFVIFYALPELGIVVSPFPAAIVAFSLNVGGYAAEIIRAAIESINKGQWEAAATIGMNYTTTLRRIILPQAARTAVPPLSNTLISLVKDTSLASTILVTELFRQAQNASAATFQYLALYSTAAAYYLVICLVLSFGQSNLETRLRKFVAT</sequence>
<feature type="transmembrane region" description="Helical" evidence="10">
    <location>
        <begin position="457"/>
        <end position="477"/>
    </location>
</feature>
<dbReference type="InterPro" id="IPR001638">
    <property type="entry name" value="Solute-binding_3/MltF_N"/>
</dbReference>
<dbReference type="Gene3D" id="3.40.190.10">
    <property type="entry name" value="Periplasmic binding protein-like II"/>
    <property type="match status" value="2"/>
</dbReference>
<protein>
    <submittedName>
        <fullName evidence="13">Amino acid ABC transporter substrate-binding protein, PAAT family (TC 3.A.1.3.-)/amino acid ABC transporter membrane protein, PAAT family (TC 3.A.1.3.-)</fullName>
    </submittedName>
</protein>
<evidence type="ECO:0000259" key="12">
    <source>
        <dbReference type="PROSITE" id="PS50928"/>
    </source>
</evidence>
<dbReference type="PANTHER" id="PTHR30614">
    <property type="entry name" value="MEMBRANE COMPONENT OF AMINO ACID ABC TRANSPORTER"/>
    <property type="match status" value="1"/>
</dbReference>